<dbReference type="Proteomes" id="UP000550707">
    <property type="component" value="Unassembled WGS sequence"/>
</dbReference>
<name>A0A7J8I129_MOLMO</name>
<reference evidence="1 2" key="1">
    <citation type="journal article" date="2020" name="Nature">
        <title>Six reference-quality genomes reveal evolution of bat adaptations.</title>
        <authorList>
            <person name="Jebb D."/>
            <person name="Huang Z."/>
            <person name="Pippel M."/>
            <person name="Hughes G.M."/>
            <person name="Lavrichenko K."/>
            <person name="Devanna P."/>
            <person name="Winkler S."/>
            <person name="Jermiin L.S."/>
            <person name="Skirmuntt E.C."/>
            <person name="Katzourakis A."/>
            <person name="Burkitt-Gray L."/>
            <person name="Ray D.A."/>
            <person name="Sullivan K.A.M."/>
            <person name="Roscito J.G."/>
            <person name="Kirilenko B.M."/>
            <person name="Davalos L.M."/>
            <person name="Corthals A.P."/>
            <person name="Power M.L."/>
            <person name="Jones G."/>
            <person name="Ransome R.D."/>
            <person name="Dechmann D.K.N."/>
            <person name="Locatelli A.G."/>
            <person name="Puechmaille S.J."/>
            <person name="Fedrigo O."/>
            <person name="Jarvis E.D."/>
            <person name="Hiller M."/>
            <person name="Vernes S.C."/>
            <person name="Myers E.W."/>
            <person name="Teeling E.C."/>
        </authorList>
    </citation>
    <scope>NUCLEOTIDE SEQUENCE [LARGE SCALE GENOMIC DNA]</scope>
    <source>
        <strain evidence="1">MMolMol1</strain>
        <tissue evidence="1">Muscle</tissue>
    </source>
</reference>
<dbReference type="AlphaFoldDB" id="A0A7J8I129"/>
<evidence type="ECO:0000313" key="1">
    <source>
        <dbReference type="EMBL" id="KAF6477875.1"/>
    </source>
</evidence>
<gene>
    <name evidence="1" type="ORF">HJG59_010781</name>
</gene>
<sequence>MSAPQPLVLGVYLDSDRAATMGDGAGLRAVCGFRDQHLGSCTNVHQSVLTQSVPWSHGARCAGGLRLPGPSHSHCLLPGKTGIFQNAGTSPRCREKRPEGLLTGVAGCSVHSTATFCSGLVVYLHVHSHSLTLAHSLTLTFPQVLPPTIFSQKLYCIFYYIYYKDIFPFIFR</sequence>
<dbReference type="EMBL" id="JACASF010000005">
    <property type="protein sequence ID" value="KAF6477875.1"/>
    <property type="molecule type" value="Genomic_DNA"/>
</dbReference>
<evidence type="ECO:0000313" key="2">
    <source>
        <dbReference type="Proteomes" id="UP000550707"/>
    </source>
</evidence>
<proteinExistence type="predicted"/>
<organism evidence="1 2">
    <name type="scientific">Molossus molossus</name>
    <name type="common">Pallas' mastiff bat</name>
    <name type="synonym">Vespertilio molossus</name>
    <dbReference type="NCBI Taxonomy" id="27622"/>
    <lineage>
        <taxon>Eukaryota</taxon>
        <taxon>Metazoa</taxon>
        <taxon>Chordata</taxon>
        <taxon>Craniata</taxon>
        <taxon>Vertebrata</taxon>
        <taxon>Euteleostomi</taxon>
        <taxon>Mammalia</taxon>
        <taxon>Eutheria</taxon>
        <taxon>Laurasiatheria</taxon>
        <taxon>Chiroptera</taxon>
        <taxon>Yangochiroptera</taxon>
        <taxon>Molossidae</taxon>
        <taxon>Molossus</taxon>
    </lineage>
</organism>
<accession>A0A7J8I129</accession>
<keyword evidence="2" id="KW-1185">Reference proteome</keyword>
<dbReference type="InParanoid" id="A0A7J8I129"/>
<comment type="caution">
    <text evidence="1">The sequence shown here is derived from an EMBL/GenBank/DDBJ whole genome shotgun (WGS) entry which is preliminary data.</text>
</comment>
<protein>
    <submittedName>
        <fullName evidence="1">Uncharacterized protein</fullName>
    </submittedName>
</protein>